<evidence type="ECO:0000313" key="9">
    <source>
        <dbReference type="EMBL" id="EAU87614.2"/>
    </source>
</evidence>
<evidence type="ECO:0000256" key="3">
    <source>
        <dbReference type="ARBA" id="ARBA00022801"/>
    </source>
</evidence>
<keyword evidence="6" id="KW-0175">Coiled coil</keyword>
<dbReference type="GO" id="GO:0016787">
    <property type="term" value="F:hydrolase activity"/>
    <property type="evidence" value="ECO:0007669"/>
    <property type="project" value="UniProtKB-KW"/>
</dbReference>
<evidence type="ECO:0000313" key="10">
    <source>
        <dbReference type="Proteomes" id="UP000001861"/>
    </source>
</evidence>
<dbReference type="Pfam" id="PF13087">
    <property type="entry name" value="AAA_12"/>
    <property type="match status" value="1"/>
</dbReference>
<dbReference type="GO" id="GO:0003724">
    <property type="term" value="F:RNA helicase activity"/>
    <property type="evidence" value="ECO:0007669"/>
    <property type="project" value="TreeGrafter"/>
</dbReference>
<dbReference type="InterPro" id="IPR047187">
    <property type="entry name" value="SF1_C_Upf1"/>
</dbReference>
<dbReference type="AlphaFoldDB" id="A8NJF2"/>
<dbReference type="STRING" id="240176.A8NJF2"/>
<keyword evidence="5" id="KW-0067">ATP-binding</keyword>
<dbReference type="GO" id="GO:0000184">
    <property type="term" value="P:nuclear-transcribed mRNA catabolic process, nonsense-mediated decay"/>
    <property type="evidence" value="ECO:0007669"/>
    <property type="project" value="TreeGrafter"/>
</dbReference>
<evidence type="ECO:0000256" key="4">
    <source>
        <dbReference type="ARBA" id="ARBA00022806"/>
    </source>
</evidence>
<comment type="similarity">
    <text evidence="1">Belongs to the DNA2/NAM7 helicase family.</text>
</comment>
<dbReference type="KEGG" id="cci:CC1G_09711"/>
<dbReference type="eggNOG" id="KOG1802">
    <property type="taxonomic scope" value="Eukaryota"/>
</dbReference>
<dbReference type="Gene3D" id="3.40.50.300">
    <property type="entry name" value="P-loop containing nucleotide triphosphate hydrolases"/>
    <property type="match status" value="2"/>
</dbReference>
<keyword evidence="2" id="KW-0547">Nucleotide-binding</keyword>
<keyword evidence="3" id="KW-0378">Hydrolase</keyword>
<evidence type="ECO:0000259" key="7">
    <source>
        <dbReference type="Pfam" id="PF13086"/>
    </source>
</evidence>
<proteinExistence type="inferred from homology"/>
<reference evidence="9 10" key="1">
    <citation type="journal article" date="2010" name="Proc. Natl. Acad. Sci. U.S.A.">
        <title>Insights into evolution of multicellular fungi from the assembled chromosomes of the mushroom Coprinopsis cinerea (Coprinus cinereus).</title>
        <authorList>
            <person name="Stajich J.E."/>
            <person name="Wilke S.K."/>
            <person name="Ahren D."/>
            <person name="Au C.H."/>
            <person name="Birren B.W."/>
            <person name="Borodovsky M."/>
            <person name="Burns C."/>
            <person name="Canback B."/>
            <person name="Casselton L.A."/>
            <person name="Cheng C.K."/>
            <person name="Deng J."/>
            <person name="Dietrich F.S."/>
            <person name="Fargo D.C."/>
            <person name="Farman M.L."/>
            <person name="Gathman A.C."/>
            <person name="Goldberg J."/>
            <person name="Guigo R."/>
            <person name="Hoegger P.J."/>
            <person name="Hooker J.B."/>
            <person name="Huggins A."/>
            <person name="James T.Y."/>
            <person name="Kamada T."/>
            <person name="Kilaru S."/>
            <person name="Kodira C."/>
            <person name="Kues U."/>
            <person name="Kupfer D."/>
            <person name="Kwan H.S."/>
            <person name="Lomsadze A."/>
            <person name="Li W."/>
            <person name="Lilly W.W."/>
            <person name="Ma L.J."/>
            <person name="Mackey A.J."/>
            <person name="Manning G."/>
            <person name="Martin F."/>
            <person name="Muraguchi H."/>
            <person name="Natvig D.O."/>
            <person name="Palmerini H."/>
            <person name="Ramesh M.A."/>
            <person name="Rehmeyer C.J."/>
            <person name="Roe B.A."/>
            <person name="Shenoy N."/>
            <person name="Stanke M."/>
            <person name="Ter-Hovhannisyan V."/>
            <person name="Tunlid A."/>
            <person name="Velagapudi R."/>
            <person name="Vision T.J."/>
            <person name="Zeng Q."/>
            <person name="Zolan M.E."/>
            <person name="Pukkila P.J."/>
        </authorList>
    </citation>
    <scope>NUCLEOTIDE SEQUENCE [LARGE SCALE GENOMIC DNA]</scope>
    <source>
        <strain evidence="10">Okayama-7 / 130 / ATCC MYA-4618 / FGSC 9003</strain>
    </source>
</reference>
<dbReference type="PANTHER" id="PTHR10887">
    <property type="entry name" value="DNA2/NAM7 HELICASE FAMILY"/>
    <property type="match status" value="1"/>
</dbReference>
<feature type="domain" description="DNA2/NAM7 helicase-like C-terminal" evidence="8">
    <location>
        <begin position="362"/>
        <end position="588"/>
    </location>
</feature>
<dbReference type="Proteomes" id="UP000001861">
    <property type="component" value="Unassembled WGS sequence"/>
</dbReference>
<dbReference type="HOGENOM" id="CLU_001666_8_3_1"/>
<keyword evidence="10" id="KW-1185">Reference proteome</keyword>
<dbReference type="CDD" id="cd18808">
    <property type="entry name" value="SF1_C_Upf1"/>
    <property type="match status" value="1"/>
</dbReference>
<evidence type="ECO:0008006" key="11">
    <source>
        <dbReference type="Google" id="ProtNLM"/>
    </source>
</evidence>
<dbReference type="InterPro" id="IPR041679">
    <property type="entry name" value="DNA2/NAM7-like_C"/>
</dbReference>
<dbReference type="Pfam" id="PF13086">
    <property type="entry name" value="AAA_11"/>
    <property type="match status" value="1"/>
</dbReference>
<dbReference type="GO" id="GO:0005737">
    <property type="term" value="C:cytoplasm"/>
    <property type="evidence" value="ECO:0007669"/>
    <property type="project" value="TreeGrafter"/>
</dbReference>
<organism evidence="9 10">
    <name type="scientific">Coprinopsis cinerea (strain Okayama-7 / 130 / ATCC MYA-4618 / FGSC 9003)</name>
    <name type="common">Inky cap fungus</name>
    <name type="synonym">Hormographiella aspergillata</name>
    <dbReference type="NCBI Taxonomy" id="240176"/>
    <lineage>
        <taxon>Eukaryota</taxon>
        <taxon>Fungi</taxon>
        <taxon>Dikarya</taxon>
        <taxon>Basidiomycota</taxon>
        <taxon>Agaricomycotina</taxon>
        <taxon>Agaricomycetes</taxon>
        <taxon>Agaricomycetidae</taxon>
        <taxon>Agaricales</taxon>
        <taxon>Agaricineae</taxon>
        <taxon>Psathyrellaceae</taxon>
        <taxon>Coprinopsis</taxon>
    </lineage>
</organism>
<dbReference type="RefSeq" id="XP_001834211.2">
    <property type="nucleotide sequence ID" value="XM_001834159.2"/>
</dbReference>
<dbReference type="InterPro" id="IPR041677">
    <property type="entry name" value="DNA2/NAM7_AAA_11"/>
</dbReference>
<name>A8NJF2_COPC7</name>
<dbReference type="FunFam" id="3.40.50.300:FF:000326">
    <property type="entry name" value="P-loop containing nucleoside triphosphate hydrolase"/>
    <property type="match status" value="1"/>
</dbReference>
<dbReference type="InParanoid" id="A8NJF2"/>
<protein>
    <recommendedName>
        <fullName evidence="11">P-loop containing nucleoside triphosphate hydrolase protein</fullName>
    </recommendedName>
</protein>
<dbReference type="GeneID" id="6010720"/>
<evidence type="ECO:0000259" key="8">
    <source>
        <dbReference type="Pfam" id="PF13087"/>
    </source>
</evidence>
<evidence type="ECO:0000256" key="1">
    <source>
        <dbReference type="ARBA" id="ARBA00007913"/>
    </source>
</evidence>
<sequence>MAVSDTQLKVYFEEERRFPLTALDGRTPLRWRLDLGQSNIVFERMEAAIKSLWHDPQQYEDESEYAMAGTHLRDILLKNFSPGADPIPLSDDPNLAMDQSLEDVAEKLPGEGGWGGGAFSGDARIQSWVNRYSLPVPLVMEGDMPIHNLNSSQIRAMASMIGNRLSLVQGPPGTGKTKTIIETLKLLKLHFQVPHPILVCTYTNVAVDNLVEGLAAAGVKPLRVGAVGSVRPSLLQHTLAAKLEAHPLFSAHQDLVDQEEKIKKELEEMHAKVHSAETELKDKKEGRASKAMIGRIANMMAAKSALERKEAVVKGKKNTVKQAMLREVTSEADVCQHLALIGDHRQLPPVILSKEAQRLGLGVSLFERLTKEGVVPSVMLDTQYRMHPDISNFPSNEFYLGTLRDGTVDEQGRVSRDLFPPMSQYLDLDLNLEKLGAFRSEYQYREEKGREGMKDKSRINRTEAHIIANVVVDLLLSNPDLQGKDIGIIAPYVAQISLLTRIFNSPDATSPSSYGSKFRSVLGDTLALQQLPQIEIKTVDGFEGREKDVIIFSTVRNNAEGNIGFLADRRRLNVGLTRAKRALFVVGNIGTLKEGKVSGGRVGIVTSDATADSGEGEVVVAEKGKGTVRVGKGAESWRRYAQYLLERGLVVHVDKDDIMENGVLGDEGEVSTRKSRRKSAAKETRDLELEKEVLEAEAASGAVAVISAIAETKRAAVATA</sequence>
<dbReference type="GO" id="GO:0005694">
    <property type="term" value="C:chromosome"/>
    <property type="evidence" value="ECO:0007669"/>
    <property type="project" value="UniProtKB-ARBA"/>
</dbReference>
<dbReference type="EMBL" id="AACS02000010">
    <property type="protein sequence ID" value="EAU87614.2"/>
    <property type="molecule type" value="Genomic_DNA"/>
</dbReference>
<dbReference type="OMA" id="ANQEPRI"/>
<dbReference type="OrthoDB" id="6513042at2759"/>
<evidence type="ECO:0000256" key="2">
    <source>
        <dbReference type="ARBA" id="ARBA00022741"/>
    </source>
</evidence>
<dbReference type="InterPro" id="IPR027417">
    <property type="entry name" value="P-loop_NTPase"/>
</dbReference>
<dbReference type="SUPFAM" id="SSF52540">
    <property type="entry name" value="P-loop containing nucleoside triphosphate hydrolases"/>
    <property type="match status" value="1"/>
</dbReference>
<accession>A8NJF2</accession>
<evidence type="ECO:0000256" key="5">
    <source>
        <dbReference type="ARBA" id="ARBA00022840"/>
    </source>
</evidence>
<dbReference type="InterPro" id="IPR045055">
    <property type="entry name" value="DNA2/NAM7-like"/>
</dbReference>
<keyword evidence="4" id="KW-0347">Helicase</keyword>
<dbReference type="GO" id="GO:0005524">
    <property type="term" value="F:ATP binding"/>
    <property type="evidence" value="ECO:0007669"/>
    <property type="project" value="UniProtKB-KW"/>
</dbReference>
<gene>
    <name evidence="9" type="ORF">CC1G_09711</name>
</gene>
<dbReference type="PANTHER" id="PTHR10887:SF517">
    <property type="entry name" value="RNA HELICASE NONSENSE MRNA REDUCING FACTOR"/>
    <property type="match status" value="1"/>
</dbReference>
<dbReference type="VEuPathDB" id="FungiDB:CC1G_09711"/>
<feature type="coiled-coil region" evidence="6">
    <location>
        <begin position="252"/>
        <end position="286"/>
    </location>
</feature>
<evidence type="ECO:0000256" key="6">
    <source>
        <dbReference type="SAM" id="Coils"/>
    </source>
</evidence>
<feature type="domain" description="DNA2/NAM7 helicase helicase" evidence="7">
    <location>
        <begin position="148"/>
        <end position="334"/>
    </location>
</feature>
<comment type="caution">
    <text evidence="9">The sequence shown here is derived from an EMBL/GenBank/DDBJ whole genome shotgun (WGS) entry which is preliminary data.</text>
</comment>